<dbReference type="EMBL" id="DSKP01000061">
    <property type="protein sequence ID" value="HEB48498.1"/>
    <property type="molecule type" value="Genomic_DNA"/>
</dbReference>
<sequence length="216" mass="24595">MGVSVADARLVALLRKELQQAHEILAELRRVLQSLNNSESREAGLERLKYVRELKMAAGEHHAEYLGYLSKVGRSLVHREEWVRIGLRVMDFLDKLSGMSYRLGFLIEKSWIVPQSVQKLLVSMCEGVDTMTLKLDSVLHKLQTSPQEALEDLREISRLENALDETYRTAMFEILSANISSNTALLLLSISEMLENSSDTLYELTNNLYIILLDTL</sequence>
<evidence type="ECO:0000313" key="2">
    <source>
        <dbReference type="EMBL" id="HEB48498.1"/>
    </source>
</evidence>
<accession>A0A7C1T1C1</accession>
<evidence type="ECO:0008006" key="4">
    <source>
        <dbReference type="Google" id="ProtNLM"/>
    </source>
</evidence>
<proteinExistence type="predicted"/>
<reference evidence="2" key="1">
    <citation type="journal article" date="2020" name="mSystems">
        <title>Genome- and Community-Level Interaction Insights into Carbon Utilization and Element Cycling Functions of Hydrothermarchaeota in Hydrothermal Sediment.</title>
        <authorList>
            <person name="Zhou Z."/>
            <person name="Liu Y."/>
            <person name="Xu W."/>
            <person name="Pan J."/>
            <person name="Luo Z.H."/>
            <person name="Li M."/>
        </authorList>
    </citation>
    <scope>NUCLEOTIDE SEQUENCE [LARGE SCALE GENOMIC DNA]</scope>
    <source>
        <strain evidence="3">SpSt-1125</strain>
        <strain evidence="2">SpSt-25</strain>
    </source>
</reference>
<gene>
    <name evidence="3" type="ORF">ENM88_00205</name>
    <name evidence="2" type="ORF">ENP77_01725</name>
</gene>
<dbReference type="AlphaFoldDB" id="A0A7C1T1C1"/>
<dbReference type="InterPro" id="IPR038078">
    <property type="entry name" value="PhoU-like_sf"/>
</dbReference>
<name>A0A7C1T1C1_THEPE</name>
<protein>
    <recommendedName>
        <fullName evidence="4">DUF47 family protein</fullName>
    </recommendedName>
</protein>
<keyword evidence="1" id="KW-0175">Coiled coil</keyword>
<comment type="caution">
    <text evidence="2">The sequence shown here is derived from an EMBL/GenBank/DDBJ whole genome shotgun (WGS) entry which is preliminary data.</text>
</comment>
<evidence type="ECO:0000313" key="3">
    <source>
        <dbReference type="EMBL" id="HHP04155.1"/>
    </source>
</evidence>
<dbReference type="EMBL" id="DRZM01000008">
    <property type="protein sequence ID" value="HHP04155.1"/>
    <property type="molecule type" value="Genomic_DNA"/>
</dbReference>
<dbReference type="Gene3D" id="1.20.58.220">
    <property type="entry name" value="Phosphate transport system protein phou homolog 2, domain 2"/>
    <property type="match status" value="1"/>
</dbReference>
<evidence type="ECO:0000256" key="1">
    <source>
        <dbReference type="SAM" id="Coils"/>
    </source>
</evidence>
<feature type="coiled-coil region" evidence="1">
    <location>
        <begin position="11"/>
        <end position="38"/>
    </location>
</feature>
<organism evidence="2">
    <name type="scientific">Thermofilum pendens</name>
    <dbReference type="NCBI Taxonomy" id="2269"/>
    <lineage>
        <taxon>Archaea</taxon>
        <taxon>Thermoproteota</taxon>
        <taxon>Thermoprotei</taxon>
        <taxon>Thermofilales</taxon>
        <taxon>Thermofilaceae</taxon>
        <taxon>Thermofilum</taxon>
    </lineage>
</organism>